<dbReference type="RefSeq" id="WP_379140791.1">
    <property type="nucleotide sequence ID" value="NZ_JBHUEN010000015.1"/>
</dbReference>
<proteinExistence type="inferred from homology"/>
<dbReference type="PANTHER" id="PTHR42796:SF4">
    <property type="entry name" value="FUMARYLACETOACETATE HYDROLASE DOMAIN-CONTAINING PROTEIN 2A"/>
    <property type="match status" value="1"/>
</dbReference>
<dbReference type="InterPro" id="IPR051121">
    <property type="entry name" value="FAH"/>
</dbReference>
<comment type="caution">
    <text evidence="4">The sequence shown here is derived from an EMBL/GenBank/DDBJ whole genome shotgun (WGS) entry which is preliminary data.</text>
</comment>
<evidence type="ECO:0000256" key="1">
    <source>
        <dbReference type="ARBA" id="ARBA00010211"/>
    </source>
</evidence>
<evidence type="ECO:0000313" key="4">
    <source>
        <dbReference type="EMBL" id="MFD1881169.1"/>
    </source>
</evidence>
<dbReference type="GO" id="GO:0016787">
    <property type="term" value="F:hydrolase activity"/>
    <property type="evidence" value="ECO:0007669"/>
    <property type="project" value="UniProtKB-KW"/>
</dbReference>
<protein>
    <submittedName>
        <fullName evidence="4">Fumarylacetoacetate hydrolase family protein</fullName>
    </submittedName>
</protein>
<dbReference type="InterPro" id="IPR011234">
    <property type="entry name" value="Fumarylacetoacetase-like_C"/>
</dbReference>
<dbReference type="EMBL" id="JBHUEN010000015">
    <property type="protein sequence ID" value="MFD1881169.1"/>
    <property type="molecule type" value="Genomic_DNA"/>
</dbReference>
<sequence>MRFVSFAENNQAGLGVETEDGRVFGLNANDSGYPGDLLTLIQNGPDALTDAARILRNGREIDMRRARWLPPLAQPGKIICVGLNYVDHTSESGFQQPDYPTLFARFSTSLIGHMDAMIRPRVSHQLDYEGEIAAVIGRGGRHIPKDSALDHVAGYSIFNDGSVRDYQTKAPQWTVGKNFDGTGAFGPAFVTADALPPGCRGLRLQTRLNGAVMQDASADDMVFDVATLIAIISEAITLVPGDVIVTGTPAGIGLARKPPLFMKPGDICEIEVEGLGTLRNHIADEEPAGTAAQETRIPAMN</sequence>
<accession>A0ABW4R4M1</accession>
<dbReference type="Pfam" id="PF01557">
    <property type="entry name" value="FAA_hydrolase"/>
    <property type="match status" value="1"/>
</dbReference>
<dbReference type="SUPFAM" id="SSF56529">
    <property type="entry name" value="FAH"/>
    <property type="match status" value="1"/>
</dbReference>
<dbReference type="Proteomes" id="UP001597213">
    <property type="component" value="Unassembled WGS sequence"/>
</dbReference>
<feature type="domain" description="Fumarylacetoacetase-like C-terminal" evidence="3">
    <location>
        <begin position="77"/>
        <end position="282"/>
    </location>
</feature>
<keyword evidence="4" id="KW-0378">Hydrolase</keyword>
<dbReference type="InterPro" id="IPR036663">
    <property type="entry name" value="Fumarylacetoacetase_C_sf"/>
</dbReference>
<dbReference type="Gene3D" id="3.90.850.10">
    <property type="entry name" value="Fumarylacetoacetase-like, C-terminal domain"/>
    <property type="match status" value="1"/>
</dbReference>
<name>A0ABW4R4M1_9RHOB</name>
<organism evidence="4 5">
    <name type="scientific">Paracoccus pacificus</name>
    <dbReference type="NCBI Taxonomy" id="1463598"/>
    <lineage>
        <taxon>Bacteria</taxon>
        <taxon>Pseudomonadati</taxon>
        <taxon>Pseudomonadota</taxon>
        <taxon>Alphaproteobacteria</taxon>
        <taxon>Rhodobacterales</taxon>
        <taxon>Paracoccaceae</taxon>
        <taxon>Paracoccus</taxon>
    </lineage>
</organism>
<gene>
    <name evidence="4" type="ORF">ACFSCT_05500</name>
</gene>
<comment type="similarity">
    <text evidence="1">Belongs to the FAH family.</text>
</comment>
<keyword evidence="2" id="KW-0479">Metal-binding</keyword>
<evidence type="ECO:0000259" key="3">
    <source>
        <dbReference type="Pfam" id="PF01557"/>
    </source>
</evidence>
<dbReference type="PANTHER" id="PTHR42796">
    <property type="entry name" value="FUMARYLACETOACETATE HYDROLASE DOMAIN-CONTAINING PROTEIN 2A-RELATED"/>
    <property type="match status" value="1"/>
</dbReference>
<evidence type="ECO:0000313" key="5">
    <source>
        <dbReference type="Proteomes" id="UP001597213"/>
    </source>
</evidence>
<evidence type="ECO:0000256" key="2">
    <source>
        <dbReference type="ARBA" id="ARBA00022723"/>
    </source>
</evidence>
<reference evidence="5" key="1">
    <citation type="journal article" date="2019" name="Int. J. Syst. Evol. Microbiol.">
        <title>The Global Catalogue of Microorganisms (GCM) 10K type strain sequencing project: providing services to taxonomists for standard genome sequencing and annotation.</title>
        <authorList>
            <consortium name="The Broad Institute Genomics Platform"/>
            <consortium name="The Broad Institute Genome Sequencing Center for Infectious Disease"/>
            <person name="Wu L."/>
            <person name="Ma J."/>
        </authorList>
    </citation>
    <scope>NUCLEOTIDE SEQUENCE [LARGE SCALE GENOMIC DNA]</scope>
    <source>
        <strain evidence="5">CCUG 56029</strain>
    </source>
</reference>
<keyword evidence="5" id="KW-1185">Reference proteome</keyword>